<keyword evidence="3" id="KW-1185">Reference proteome</keyword>
<dbReference type="RefSeq" id="WP_270073638.1">
    <property type="nucleotide sequence ID" value="NZ_JAJAQC010000035.1"/>
</dbReference>
<evidence type="ECO:0000313" key="3">
    <source>
        <dbReference type="Proteomes" id="UP001140076"/>
    </source>
</evidence>
<name>A0A9X3SFY9_9ACTN</name>
<feature type="region of interest" description="Disordered" evidence="1">
    <location>
        <begin position="1"/>
        <end position="23"/>
    </location>
</feature>
<proteinExistence type="predicted"/>
<evidence type="ECO:0000256" key="1">
    <source>
        <dbReference type="SAM" id="MobiDB-lite"/>
    </source>
</evidence>
<dbReference type="EMBL" id="JAJAQC010000035">
    <property type="protein sequence ID" value="MDA0566382.1"/>
    <property type="molecule type" value="Genomic_DNA"/>
</dbReference>
<dbReference type="AlphaFoldDB" id="A0A9X3SFY9"/>
<feature type="compositionally biased region" description="Low complexity" evidence="1">
    <location>
        <begin position="42"/>
        <end position="64"/>
    </location>
</feature>
<sequence>MSCADDHPDPQPTNRGAPRPRPRDWLDAYVDWRVSRLEADLAEPAPGRGAADGADPAGAPGGRAPAEDPRAAPAPPVPEVAAPDLAAHLAELAERYRRRSG</sequence>
<dbReference type="Proteomes" id="UP001140076">
    <property type="component" value="Unassembled WGS sequence"/>
</dbReference>
<evidence type="ECO:0000313" key="2">
    <source>
        <dbReference type="EMBL" id="MDA0566382.1"/>
    </source>
</evidence>
<protein>
    <submittedName>
        <fullName evidence="2">Uncharacterized protein</fullName>
    </submittedName>
</protein>
<organism evidence="2 3">
    <name type="scientific">Streptomonospora mangrovi</name>
    <dbReference type="NCBI Taxonomy" id="2883123"/>
    <lineage>
        <taxon>Bacteria</taxon>
        <taxon>Bacillati</taxon>
        <taxon>Actinomycetota</taxon>
        <taxon>Actinomycetes</taxon>
        <taxon>Streptosporangiales</taxon>
        <taxon>Nocardiopsidaceae</taxon>
        <taxon>Streptomonospora</taxon>
    </lineage>
</organism>
<gene>
    <name evidence="2" type="ORF">LG943_18975</name>
</gene>
<reference evidence="2" key="1">
    <citation type="submission" date="2021-10" db="EMBL/GenBank/DDBJ databases">
        <title>Streptomonospora sp. nov., isolated from mangrove soil.</title>
        <authorList>
            <person name="Chen X."/>
            <person name="Ge X."/>
            <person name="Liu W."/>
        </authorList>
    </citation>
    <scope>NUCLEOTIDE SEQUENCE</scope>
    <source>
        <strain evidence="2">S1-112</strain>
    </source>
</reference>
<feature type="region of interest" description="Disordered" evidence="1">
    <location>
        <begin position="41"/>
        <end position="82"/>
    </location>
</feature>
<accession>A0A9X3SFY9</accession>
<comment type="caution">
    <text evidence="2">The sequence shown here is derived from an EMBL/GenBank/DDBJ whole genome shotgun (WGS) entry which is preliminary data.</text>
</comment>